<dbReference type="Gene3D" id="3.30.70.2740">
    <property type="match status" value="1"/>
</dbReference>
<name>A0ABM7RC24_9BACT</name>
<evidence type="ECO:0000256" key="5">
    <source>
        <dbReference type="SAM" id="MobiDB-lite"/>
    </source>
</evidence>
<keyword evidence="8" id="KW-1185">Reference proteome</keyword>
<evidence type="ECO:0000313" key="7">
    <source>
        <dbReference type="EMBL" id="BCX47610.1"/>
    </source>
</evidence>
<dbReference type="PANTHER" id="PTHR42934">
    <property type="entry name" value="GLYCOLATE OXIDASE SUBUNIT GLCD"/>
    <property type="match status" value="1"/>
</dbReference>
<dbReference type="InterPro" id="IPR016169">
    <property type="entry name" value="FAD-bd_PCMH_sub2"/>
</dbReference>
<organism evidence="7 8">
    <name type="scientific">Haloferula helveola</name>
    <dbReference type="NCBI Taxonomy" id="490095"/>
    <lineage>
        <taxon>Bacteria</taxon>
        <taxon>Pseudomonadati</taxon>
        <taxon>Verrucomicrobiota</taxon>
        <taxon>Verrucomicrobiia</taxon>
        <taxon>Verrucomicrobiales</taxon>
        <taxon>Verrucomicrobiaceae</taxon>
        <taxon>Haloferula</taxon>
    </lineage>
</organism>
<feature type="region of interest" description="Disordered" evidence="5">
    <location>
        <begin position="1"/>
        <end position="26"/>
    </location>
</feature>
<dbReference type="InterPro" id="IPR016166">
    <property type="entry name" value="FAD-bd_PCMH"/>
</dbReference>
<dbReference type="SUPFAM" id="SSF55103">
    <property type="entry name" value="FAD-linked oxidases, C-terminal domain"/>
    <property type="match status" value="1"/>
</dbReference>
<dbReference type="Gene3D" id="3.30.465.10">
    <property type="match status" value="1"/>
</dbReference>
<feature type="domain" description="FAD-binding PCMH-type" evidence="6">
    <location>
        <begin position="81"/>
        <end position="261"/>
    </location>
</feature>
<evidence type="ECO:0000313" key="8">
    <source>
        <dbReference type="Proteomes" id="UP001374893"/>
    </source>
</evidence>
<dbReference type="SUPFAM" id="SSF56176">
    <property type="entry name" value="FAD-binding/transporter-associated domain-like"/>
    <property type="match status" value="1"/>
</dbReference>
<accession>A0ABM7RC24</accession>
<gene>
    <name evidence="7" type="primary">glcD-1</name>
    <name evidence="7" type="ORF">HAHE_15180</name>
</gene>
<evidence type="ECO:0000256" key="2">
    <source>
        <dbReference type="ARBA" id="ARBA00022630"/>
    </source>
</evidence>
<dbReference type="InterPro" id="IPR016164">
    <property type="entry name" value="FAD-linked_Oxase-like_C"/>
</dbReference>
<keyword evidence="4" id="KW-0560">Oxidoreductase</keyword>
<dbReference type="PROSITE" id="PS51387">
    <property type="entry name" value="FAD_PCMH"/>
    <property type="match status" value="1"/>
</dbReference>
<dbReference type="Proteomes" id="UP001374893">
    <property type="component" value="Chromosome"/>
</dbReference>
<evidence type="ECO:0000256" key="1">
    <source>
        <dbReference type="ARBA" id="ARBA00001974"/>
    </source>
</evidence>
<proteinExistence type="predicted"/>
<comment type="cofactor">
    <cofactor evidence="1">
        <name>FAD</name>
        <dbReference type="ChEBI" id="CHEBI:57692"/>
    </cofactor>
</comment>
<sequence length="505" mass="54631">MKIPPKRNSWVSRGTADAPSRPAYETGFQEDVFRSLDGEVPGSEPDFDIGMVAELLVQKLGPEKVSMRSDDIEVHSTDKWYASHPPDLVVFAESTEDVSNTLELAHRHKIPVTTRGAGVGYVGGCVPMKGGIALSLARMNRILELNPEDGVAVVQPGVITGDLQTAAQSLGWDYPPDPASLKECSIGGNIATNAGGPRCLKYGVTRNYVLGLQVVLPDGRVFKCGGRVHKNKTGFDLVGLFVGSEGMLGVVTAATLRLIPKPPARAMLAAVFPEFRMAAAAVQSILDAGHLPSALEITDDFTLRAARNRLGPEALPDGQAHLIVEIDGRPRAVDYEIDELEARLGKLGSTRIDRAEDEPSCEAIWKLRREFSYSLRDTGLTKLNEDIVVPRSKLVELVEFARRLEEMTGIPVACFGHAGDGNIHTNLMVANYDDPEVRADADRALDQLFTWVLENGGAITGEHGVGLAKKRWIEAALGDVNLDVHRAVKNALDPSGRLNPGKFLD</sequence>
<dbReference type="PANTHER" id="PTHR42934:SF2">
    <property type="entry name" value="GLYCOLATE OXIDASE SUBUNIT GLCD"/>
    <property type="match status" value="1"/>
</dbReference>
<dbReference type="Pfam" id="PF01565">
    <property type="entry name" value="FAD_binding_4"/>
    <property type="match status" value="1"/>
</dbReference>
<dbReference type="Gene3D" id="1.10.45.10">
    <property type="entry name" value="Vanillyl-alcohol Oxidase, Chain A, domain 4"/>
    <property type="match status" value="1"/>
</dbReference>
<reference evidence="7 8" key="1">
    <citation type="submission" date="2021-06" db="EMBL/GenBank/DDBJ databases">
        <title>Complete genome of Haloferula helveola possessing various polysaccharide degrading enzymes.</title>
        <authorList>
            <person name="Takami H."/>
            <person name="Huang C."/>
            <person name="Hamasaki K."/>
        </authorList>
    </citation>
    <scope>NUCLEOTIDE SEQUENCE [LARGE SCALE GENOMIC DNA]</scope>
    <source>
        <strain evidence="7 8">CN-1</strain>
    </source>
</reference>
<dbReference type="InterPro" id="IPR036318">
    <property type="entry name" value="FAD-bd_PCMH-like_sf"/>
</dbReference>
<protein>
    <submittedName>
        <fullName evidence="7">Glycolate oxidase, subunit GlcD</fullName>
    </submittedName>
</protein>
<dbReference type="InterPro" id="IPR016171">
    <property type="entry name" value="Vanillyl_alc_oxidase_C-sub2"/>
</dbReference>
<keyword evidence="3" id="KW-0274">FAD</keyword>
<dbReference type="EMBL" id="AP024702">
    <property type="protein sequence ID" value="BCX47610.1"/>
    <property type="molecule type" value="Genomic_DNA"/>
</dbReference>
<dbReference type="InterPro" id="IPR006094">
    <property type="entry name" value="Oxid_FAD_bind_N"/>
</dbReference>
<dbReference type="InterPro" id="IPR051914">
    <property type="entry name" value="FAD-linked_OxidoTrans_Type4"/>
</dbReference>
<keyword evidence="2" id="KW-0285">Flavoprotein</keyword>
<evidence type="ECO:0000256" key="4">
    <source>
        <dbReference type="ARBA" id="ARBA00023002"/>
    </source>
</evidence>
<dbReference type="Pfam" id="PF02913">
    <property type="entry name" value="FAD-oxidase_C"/>
    <property type="match status" value="1"/>
</dbReference>
<dbReference type="InterPro" id="IPR004113">
    <property type="entry name" value="FAD-bd_oxidored_4_C"/>
</dbReference>
<evidence type="ECO:0000256" key="3">
    <source>
        <dbReference type="ARBA" id="ARBA00022827"/>
    </source>
</evidence>
<evidence type="ECO:0000259" key="6">
    <source>
        <dbReference type="PROSITE" id="PS51387"/>
    </source>
</evidence>